<keyword evidence="2" id="KW-1185">Reference proteome</keyword>
<evidence type="ECO:0000313" key="1">
    <source>
        <dbReference type="EMBL" id="NJP64938.1"/>
    </source>
</evidence>
<comment type="caution">
    <text evidence="1">The sequence shown here is derived from an EMBL/GenBank/DDBJ whole genome shotgun (WGS) entry which is preliminary data.</text>
</comment>
<sequence length="100" mass="11411">MRCYWDEEDTWFFFEAGPDGWVTRQVELRGPASVPVAAAAETEWQHARDTGRLGEYESRFGSTAEAPVSTWEGHEPEQLTADEFEQVWEAARRHLAAGPR</sequence>
<organism evidence="1 2">
    <name type="scientific">Streptomyces spiramenti</name>
    <dbReference type="NCBI Taxonomy" id="2720606"/>
    <lineage>
        <taxon>Bacteria</taxon>
        <taxon>Bacillati</taxon>
        <taxon>Actinomycetota</taxon>
        <taxon>Actinomycetes</taxon>
        <taxon>Kitasatosporales</taxon>
        <taxon>Streptomycetaceae</taxon>
        <taxon>Streptomyces</taxon>
    </lineage>
</organism>
<gene>
    <name evidence="1" type="ORF">HCJ92_01200</name>
</gene>
<reference evidence="1 2" key="1">
    <citation type="submission" date="2020-03" db="EMBL/GenBank/DDBJ databases">
        <title>Draft genome of Streptomyces sp. ventii, isolated from the Axial Seamount in the Pacific Ocean, and resequencing of the two type strains Streptomyces lonarensis strain NCL 716 and Streptomyces bohaiensis strain 11A07.</title>
        <authorList>
            <person name="Loughran R.M."/>
            <person name="Pfannmuller K.M."/>
            <person name="Wasson B.J."/>
            <person name="Deadmond M.C."/>
            <person name="Paddock B.E."/>
            <person name="Koyack M.J."/>
            <person name="Gallegos D.A."/>
            <person name="Mitchell E.A."/>
            <person name="Ushijima B."/>
            <person name="Saw J.H."/>
            <person name="Mcphail K.L."/>
            <person name="Videau P."/>
        </authorList>
    </citation>
    <scope>NUCLEOTIDE SEQUENCE [LARGE SCALE GENOMIC DNA]</scope>
    <source>
        <strain evidence="2">5675061</strain>
    </source>
</reference>
<evidence type="ECO:0000313" key="2">
    <source>
        <dbReference type="Proteomes" id="UP000746503"/>
    </source>
</evidence>
<proteinExistence type="predicted"/>
<dbReference type="EMBL" id="JAAVJB010000004">
    <property type="protein sequence ID" value="NJP64938.1"/>
    <property type="molecule type" value="Genomic_DNA"/>
</dbReference>
<dbReference type="Proteomes" id="UP000746503">
    <property type="component" value="Unassembled WGS sequence"/>
</dbReference>
<accession>A0ABX1AK16</accession>
<name>A0ABX1AK16_9ACTN</name>
<protein>
    <submittedName>
        <fullName evidence="1">Uncharacterized protein</fullName>
    </submittedName>
</protein>